<dbReference type="AlphaFoldDB" id="A0A2R6P090"/>
<evidence type="ECO:0000313" key="1">
    <source>
        <dbReference type="EMBL" id="PSR81381.1"/>
    </source>
</evidence>
<comment type="caution">
    <text evidence="1">The sequence shown here is derived from an EMBL/GenBank/DDBJ whole genome shotgun (WGS) entry which is preliminary data.</text>
</comment>
<dbReference type="InterPro" id="IPR055924">
    <property type="entry name" value="DUF7501"/>
</dbReference>
<dbReference type="InterPro" id="IPR041078">
    <property type="entry name" value="Plavaka"/>
</dbReference>
<gene>
    <name evidence="1" type="ORF">PHLCEN_2v6389</name>
</gene>
<accession>A0A2R6P090</accession>
<dbReference type="Proteomes" id="UP000186601">
    <property type="component" value="Unassembled WGS sequence"/>
</dbReference>
<evidence type="ECO:0000313" key="2">
    <source>
        <dbReference type="Proteomes" id="UP000186601"/>
    </source>
</evidence>
<protein>
    <recommendedName>
        <fullName evidence="3">Transposase</fullName>
    </recommendedName>
</protein>
<dbReference type="Pfam" id="PF18759">
    <property type="entry name" value="Plavaka"/>
    <property type="match status" value="1"/>
</dbReference>
<dbReference type="EMBL" id="MLYV02000620">
    <property type="protein sequence ID" value="PSR81381.1"/>
    <property type="molecule type" value="Genomic_DNA"/>
</dbReference>
<feature type="non-terminal residue" evidence="1">
    <location>
        <position position="856"/>
    </location>
</feature>
<name>A0A2R6P090_9APHY</name>
<dbReference type="Pfam" id="PF24333">
    <property type="entry name" value="DUF7501"/>
    <property type="match status" value="1"/>
</dbReference>
<proteinExistence type="predicted"/>
<dbReference type="STRING" id="98765.A0A2R6P090"/>
<dbReference type="OrthoDB" id="2418900at2759"/>
<reference evidence="1 2" key="1">
    <citation type="submission" date="2018-02" db="EMBL/GenBank/DDBJ databases">
        <title>Genome sequence of the basidiomycete white-rot fungus Phlebia centrifuga.</title>
        <authorList>
            <person name="Granchi Z."/>
            <person name="Peng M."/>
            <person name="de Vries R.P."/>
            <person name="Hilden K."/>
            <person name="Makela M.R."/>
            <person name="Grigoriev I."/>
            <person name="Riley R."/>
        </authorList>
    </citation>
    <scope>NUCLEOTIDE SEQUENCE [LARGE SCALE GENOMIC DNA]</scope>
    <source>
        <strain evidence="1 2">FBCC195</strain>
    </source>
</reference>
<organism evidence="1 2">
    <name type="scientific">Hermanssonia centrifuga</name>
    <dbReference type="NCBI Taxonomy" id="98765"/>
    <lineage>
        <taxon>Eukaryota</taxon>
        <taxon>Fungi</taxon>
        <taxon>Dikarya</taxon>
        <taxon>Basidiomycota</taxon>
        <taxon>Agaricomycotina</taxon>
        <taxon>Agaricomycetes</taxon>
        <taxon>Polyporales</taxon>
        <taxon>Meruliaceae</taxon>
        <taxon>Hermanssonia</taxon>
    </lineage>
</organism>
<sequence length="856" mass="97614">MHTQASRKASTTALSAAPWLAPNRCGFCHKRLATPTGVKLHIQNTEACRRRWEAWIERTRTPRASIGVPNNNDPVSNDPPMNIDEFFTPFEEQCRPSQKATVEDIPDDDELARFVRYYPTPVAQVLRRGENMFDEWRRTNEKEGHSRWAPFADEEEWELARWLLKNVGQNKIDEFLKLKTIKRCNLTSGSKYTFFQKVDQLPEANPWIYDELTITGDVLGEDNKLLTDRLDLWRRDPVECIRELIGKSALQDVMGYAPEQVFSDEEGAKRIYDEMWTGDWWWDVQGKLPTGATIAPVILASDKTKLSQFRGDQTAWPVYLSIGNIAKATRRQVSAHATVLVGYIPVTKLQCFSDATRSLAGYRLFHHCMKSILDPLVEAGKIGVEMTCADGWVRRIFPIVAAYVADFPEQCLVANVRESFCPRGLITPEQRGEPSGCLLRSVSESLDVLDRHKRGENPPEFHERGMRPVYEPFWKDLPHCDIFACMTPDIMHQLHKGVFKDHLVSWCTALIGDDEMDRRFMAISEVPGLRHFKKGILHVTQWTNSERKEMQKVFVALLSGAVSAEVLKVVQAVIDFIYIAQFQQQTTETLNALRTAYQTFHCHKDVFITLGVREHFNIPKVHAMFHYLEAIEQKGALDGYNTELAERLHIDFAKEGYRAGNHRDYIANMTKWLQRQEAANLRKDYLDWLHQEEAAAAASLKKKVGSCAHGLPVGDESDGEENMTSKRPDLRFLPSQIPRLYRIAIKCPSPRTALRVLERAHGASEFLPALTTFLKRHFPQATSLPSRLTHYNTYKQVKVELPWNRYITSAVCIDKIRATAAVPARGRSQAVPQHLDTAIVVEDRAAYKAGSKGSLD</sequence>
<evidence type="ECO:0008006" key="3">
    <source>
        <dbReference type="Google" id="ProtNLM"/>
    </source>
</evidence>
<keyword evidence="2" id="KW-1185">Reference proteome</keyword>